<protein>
    <submittedName>
        <fullName evidence="4">Double-stranded RNA-binding protein 2-like</fullName>
    </submittedName>
</protein>
<evidence type="ECO:0000256" key="2">
    <source>
        <dbReference type="ARBA" id="ARBA00022884"/>
    </source>
</evidence>
<feature type="region of interest" description="Disordered" evidence="3">
    <location>
        <begin position="404"/>
        <end position="437"/>
    </location>
</feature>
<accession>A0A2P2LIB1</accession>
<proteinExistence type="predicted"/>
<evidence type="ECO:0000313" key="4">
    <source>
        <dbReference type="EMBL" id="MBX17716.1"/>
    </source>
</evidence>
<dbReference type="AlphaFoldDB" id="A0A2P2LIB1"/>
<organism evidence="4">
    <name type="scientific">Rhizophora mucronata</name>
    <name type="common">Asiatic mangrove</name>
    <dbReference type="NCBI Taxonomy" id="61149"/>
    <lineage>
        <taxon>Eukaryota</taxon>
        <taxon>Viridiplantae</taxon>
        <taxon>Streptophyta</taxon>
        <taxon>Embryophyta</taxon>
        <taxon>Tracheophyta</taxon>
        <taxon>Spermatophyta</taxon>
        <taxon>Magnoliopsida</taxon>
        <taxon>eudicotyledons</taxon>
        <taxon>Gunneridae</taxon>
        <taxon>Pentapetalae</taxon>
        <taxon>rosids</taxon>
        <taxon>fabids</taxon>
        <taxon>Malpighiales</taxon>
        <taxon>Rhizophoraceae</taxon>
        <taxon>Rhizophora</taxon>
    </lineage>
</organism>
<keyword evidence="1" id="KW-0677">Repeat</keyword>
<name>A0A2P2LIB1_RHIMU</name>
<evidence type="ECO:0000256" key="1">
    <source>
        <dbReference type="ARBA" id="ARBA00022737"/>
    </source>
</evidence>
<keyword evidence="2" id="KW-0694">RNA-binding</keyword>
<reference evidence="4" key="1">
    <citation type="submission" date="2018-02" db="EMBL/GenBank/DDBJ databases">
        <title>Rhizophora mucronata_Transcriptome.</title>
        <authorList>
            <person name="Meera S.P."/>
            <person name="Sreeshan A."/>
            <person name="Augustine A."/>
        </authorList>
    </citation>
    <scope>NUCLEOTIDE SEQUENCE</scope>
    <source>
        <tissue evidence="4">Leaf</tissue>
    </source>
</reference>
<dbReference type="EMBL" id="GGEC01037231">
    <property type="protein sequence ID" value="MBX17715.1"/>
    <property type="molecule type" value="Transcribed_RNA"/>
</dbReference>
<feature type="region of interest" description="Disordered" evidence="3">
    <location>
        <begin position="1"/>
        <end position="22"/>
    </location>
</feature>
<dbReference type="PANTHER" id="PTHR46031:SF40">
    <property type="entry name" value="DRBM DOMAIN-CONTAINING PROTEIN"/>
    <property type="match status" value="1"/>
</dbReference>
<dbReference type="GO" id="GO:0003723">
    <property type="term" value="F:RNA binding"/>
    <property type="evidence" value="ECO:0007669"/>
    <property type="project" value="UniProtKB-KW"/>
</dbReference>
<sequence>MSFNGEPARTKKQAQKNAAMAAWSALKRMVQHGSSSSSLLSSSVETKKGNKEQEQVIVARLLASLKPSESKNSNQKHLQNAQDSFIPVCRHLTPPTPGLYTMHCEGWGNQRYSPEMAIYQVWQHEHLLLLQNNLLALHVPPALPPGPQMLPYMHSILPQDSCLCFPVREQESMPGGPRIAIAPSAPPLYFSDPVVSDPSRGKSTVTIQEIHEEKTEESSQCSLSMVPDNPVLGNLNAKQRFKESVDEKNKQKSIGLESKIENVQLGENQTRISDRALWGSSHPWCTHVDFQAQNPRGFGFSAAAQQDLSRSSSPRTYRPAQVMIRTAGPAPSSAASTHIHSTGPVSSFPQPQYLAAGIAAPPRMRTGPSSYSARPQPQRMEIGRLHPRFMAPAIRIRSVVPVCSAPPPRKMPSSRQEGALPNHNTKETASENMSCQK</sequence>
<dbReference type="EMBL" id="GGEC01037232">
    <property type="protein sequence ID" value="MBX17716.1"/>
    <property type="molecule type" value="Transcribed_RNA"/>
</dbReference>
<evidence type="ECO:0000256" key="3">
    <source>
        <dbReference type="SAM" id="MobiDB-lite"/>
    </source>
</evidence>
<dbReference type="PANTHER" id="PTHR46031">
    <property type="match status" value="1"/>
</dbReference>